<evidence type="ECO:0000256" key="1">
    <source>
        <dbReference type="ARBA" id="ARBA00004365"/>
    </source>
</evidence>
<dbReference type="Pfam" id="PF22638">
    <property type="entry name" value="FlgK_D1"/>
    <property type="match status" value="1"/>
</dbReference>
<dbReference type="GO" id="GO:0005576">
    <property type="term" value="C:extracellular region"/>
    <property type="evidence" value="ECO:0007669"/>
    <property type="project" value="UniProtKB-SubCell"/>
</dbReference>
<organism evidence="10 11">
    <name type="scientific">Vibrio algivorus</name>
    <dbReference type="NCBI Taxonomy" id="1667024"/>
    <lineage>
        <taxon>Bacteria</taxon>
        <taxon>Pseudomonadati</taxon>
        <taxon>Pseudomonadota</taxon>
        <taxon>Gammaproteobacteria</taxon>
        <taxon>Vibrionales</taxon>
        <taxon>Vibrionaceae</taxon>
        <taxon>Vibrio</taxon>
    </lineage>
</organism>
<evidence type="ECO:0000256" key="3">
    <source>
        <dbReference type="ARBA" id="ARBA00009677"/>
    </source>
</evidence>
<evidence type="ECO:0000256" key="5">
    <source>
        <dbReference type="ARBA" id="ARBA00022525"/>
    </source>
</evidence>
<dbReference type="InterPro" id="IPR010930">
    <property type="entry name" value="Flg_bb/hook_C_dom"/>
</dbReference>
<dbReference type="InterPro" id="IPR002371">
    <property type="entry name" value="FlgK"/>
</dbReference>
<dbReference type="AlphaFoldDB" id="A0A557P2M8"/>
<feature type="domain" description="Flagellar basal-body/hook protein C-terminal" evidence="8">
    <location>
        <begin position="418"/>
        <end position="456"/>
    </location>
</feature>
<evidence type="ECO:0000256" key="7">
    <source>
        <dbReference type="RuleBase" id="RU362065"/>
    </source>
</evidence>
<keyword evidence="10" id="KW-0282">Flagellum</keyword>
<dbReference type="GO" id="GO:0044780">
    <property type="term" value="P:bacterial-type flagellum assembly"/>
    <property type="evidence" value="ECO:0007669"/>
    <property type="project" value="InterPro"/>
</dbReference>
<dbReference type="Pfam" id="PF06429">
    <property type="entry name" value="Flg_bbr_C"/>
    <property type="match status" value="1"/>
</dbReference>
<keyword evidence="10" id="KW-0966">Cell projection</keyword>
<dbReference type="PRINTS" id="PR01005">
    <property type="entry name" value="FLGHOOKAP1"/>
</dbReference>
<dbReference type="PANTHER" id="PTHR30033:SF1">
    <property type="entry name" value="FLAGELLAR HOOK-ASSOCIATED PROTEIN 1"/>
    <property type="match status" value="1"/>
</dbReference>
<keyword evidence="5 7" id="KW-0964">Secreted</keyword>
<sequence>MSIYNIALTGVMANQVGMNVTAQNTANMNTDGYSRQVVDQTAIVYGSGVGGYNVGGGVSVSSIRRVSDQAAIERLRLANQDAEYATAFMQGMTGIENIFDMEGLNINLGMNDFFASVDNATLQPDSPVYRNQLINEANELAKRFTETSSQLDTQLSQLVNEQSTVANTVNAQLDNIAKINEEIREAAGQGKDTAGLQDSLDVQLNELSKKLGVKTLYKDDGTVEVSTLSGQPLVSGKNYASLAQDPTSTDAYNTDLVLTFQGTTVALKMPAGGELQAIDELKNDQYMPISEKMDEIAAGFADAVNSALAGGTDLNGTTPGKPLFTYDPEDPAGTITITDITAEELALSGDGEIGNGDILNDISDISTGKIDIGGEEMNVYDAYSQLLGTIGIATNSANQSYETATISLNEAQAARDSVSAVSSNEEAANLMMYMNAYEANMKVLSTANQMFDSIINSF</sequence>
<dbReference type="OrthoDB" id="9802553at2"/>
<comment type="caution">
    <text evidence="10">The sequence shown here is derived from an EMBL/GenBank/DDBJ whole genome shotgun (WGS) entry which is preliminary data.</text>
</comment>
<feature type="domain" description="Flagellar hook-associated protein FlgK helical" evidence="9">
    <location>
        <begin position="93"/>
        <end position="324"/>
    </location>
</feature>
<dbReference type="GO" id="GO:0009424">
    <property type="term" value="C:bacterial-type flagellum hook"/>
    <property type="evidence" value="ECO:0007669"/>
    <property type="project" value="UniProtKB-UniRule"/>
</dbReference>
<reference evidence="10 11" key="1">
    <citation type="submission" date="2019-07" db="EMBL/GenBank/DDBJ databases">
        <title>The draft genome sequence of Vibrio algivorus M1486.</title>
        <authorList>
            <person name="Meng X."/>
        </authorList>
    </citation>
    <scope>NUCLEOTIDE SEQUENCE [LARGE SCALE GENOMIC DNA]</scope>
    <source>
        <strain evidence="10 11">M1486</strain>
    </source>
</reference>
<evidence type="ECO:0000259" key="9">
    <source>
        <dbReference type="Pfam" id="PF22638"/>
    </source>
</evidence>
<dbReference type="Proteomes" id="UP000319828">
    <property type="component" value="Unassembled WGS sequence"/>
</dbReference>
<evidence type="ECO:0000256" key="4">
    <source>
        <dbReference type="ARBA" id="ARBA00016244"/>
    </source>
</evidence>
<dbReference type="SUPFAM" id="SSF64518">
    <property type="entry name" value="Phase 1 flagellin"/>
    <property type="match status" value="1"/>
</dbReference>
<comment type="subcellular location">
    <subcellularLocation>
        <location evidence="1 7">Bacterial flagellum</location>
    </subcellularLocation>
    <subcellularLocation>
        <location evidence="2 7">Secreted</location>
    </subcellularLocation>
</comment>
<gene>
    <name evidence="7 10" type="primary">flgK</name>
    <name evidence="10" type="ORF">FOF44_12625</name>
</gene>
<name>A0A557P2M8_9VIBR</name>
<evidence type="ECO:0000259" key="8">
    <source>
        <dbReference type="Pfam" id="PF06429"/>
    </source>
</evidence>
<accession>A0A557P2M8</accession>
<evidence type="ECO:0000256" key="2">
    <source>
        <dbReference type="ARBA" id="ARBA00004613"/>
    </source>
</evidence>
<evidence type="ECO:0000313" key="10">
    <source>
        <dbReference type="EMBL" id="TVO34928.1"/>
    </source>
</evidence>
<dbReference type="PANTHER" id="PTHR30033">
    <property type="entry name" value="FLAGELLAR HOOK-ASSOCIATED PROTEIN 1"/>
    <property type="match status" value="1"/>
</dbReference>
<comment type="similarity">
    <text evidence="3 7">Belongs to the flagella basal body rod proteins family.</text>
</comment>
<dbReference type="EMBL" id="VMKJ01000027">
    <property type="protein sequence ID" value="TVO34928.1"/>
    <property type="molecule type" value="Genomic_DNA"/>
</dbReference>
<dbReference type="GO" id="GO:0005198">
    <property type="term" value="F:structural molecule activity"/>
    <property type="evidence" value="ECO:0007669"/>
    <property type="project" value="UniProtKB-UniRule"/>
</dbReference>
<proteinExistence type="inferred from homology"/>
<keyword evidence="10" id="KW-0969">Cilium</keyword>
<dbReference type="InterPro" id="IPR053927">
    <property type="entry name" value="FlgK_helical"/>
</dbReference>
<evidence type="ECO:0000256" key="6">
    <source>
        <dbReference type="ARBA" id="ARBA00023143"/>
    </source>
</evidence>
<keyword evidence="6 7" id="KW-0975">Bacterial flagellum</keyword>
<protein>
    <recommendedName>
        <fullName evidence="4 7">Flagellar hook-associated protein 1</fullName>
        <shortName evidence="7">HAP1</shortName>
    </recommendedName>
</protein>
<evidence type="ECO:0000313" key="11">
    <source>
        <dbReference type="Proteomes" id="UP000319828"/>
    </source>
</evidence>
<dbReference type="RefSeq" id="WP_144388620.1">
    <property type="nucleotide sequence ID" value="NZ_CANNCB010000032.1"/>
</dbReference>
<dbReference type="NCBIfam" id="TIGR02492">
    <property type="entry name" value="flgK_ends"/>
    <property type="match status" value="1"/>
</dbReference>